<proteinExistence type="predicted"/>
<name>A0ABV1M860_9NEIS</name>
<gene>
    <name evidence="1" type="ORF">ABNW52_16625</name>
</gene>
<evidence type="ECO:0000313" key="2">
    <source>
        <dbReference type="Proteomes" id="UP001433638"/>
    </source>
</evidence>
<accession>A0ABV1M860</accession>
<organism evidence="1 2">
    <name type="scientific">Vogesella oryzagri</name>
    <dbReference type="NCBI Taxonomy" id="3160864"/>
    <lineage>
        <taxon>Bacteria</taxon>
        <taxon>Pseudomonadati</taxon>
        <taxon>Pseudomonadota</taxon>
        <taxon>Betaproteobacteria</taxon>
        <taxon>Neisseriales</taxon>
        <taxon>Chromobacteriaceae</taxon>
        <taxon>Vogesella</taxon>
    </lineage>
</organism>
<sequence length="151" mass="16629">MASESAVCLAAAGLVMGLRDFCSWSEARLPYDGQDEVVTLLSVWGQGARELHAELAQYAPLVVQLEAELWAVLDDGFPGVWHYEVVEALGWAITDWIVTHDGTPPDRAWVTTSLVTLAGRFFRRAPQPTWPALRAVLLRYSPNLPADLLVA</sequence>
<keyword evidence="2" id="KW-1185">Reference proteome</keyword>
<dbReference type="EMBL" id="JBEFLD010000009">
    <property type="protein sequence ID" value="MEQ6292241.1"/>
    <property type="molecule type" value="Genomic_DNA"/>
</dbReference>
<protein>
    <recommendedName>
        <fullName evidence="3">Cellulose synthase</fullName>
    </recommendedName>
</protein>
<evidence type="ECO:0000313" key="1">
    <source>
        <dbReference type="EMBL" id="MEQ6292241.1"/>
    </source>
</evidence>
<comment type="caution">
    <text evidence="1">The sequence shown here is derived from an EMBL/GenBank/DDBJ whole genome shotgun (WGS) entry which is preliminary data.</text>
</comment>
<dbReference type="RefSeq" id="WP_349590240.1">
    <property type="nucleotide sequence ID" value="NZ_JBEFLD010000009.1"/>
</dbReference>
<evidence type="ECO:0008006" key="3">
    <source>
        <dbReference type="Google" id="ProtNLM"/>
    </source>
</evidence>
<reference evidence="1" key="1">
    <citation type="submission" date="2024-06" db="EMBL/GenBank/DDBJ databases">
        <title>Genome sequence of Vogesella sp. MAHUQ-64.</title>
        <authorList>
            <person name="Huq M.A."/>
        </authorList>
    </citation>
    <scope>NUCLEOTIDE SEQUENCE</scope>
    <source>
        <strain evidence="1">MAHUQ-64</strain>
    </source>
</reference>
<dbReference type="Proteomes" id="UP001433638">
    <property type="component" value="Unassembled WGS sequence"/>
</dbReference>